<gene>
    <name evidence="2" type="ORF">QQ020_25295</name>
</gene>
<feature type="domain" description="MaoC-like" evidence="1">
    <location>
        <begin position="6"/>
        <end position="115"/>
    </location>
</feature>
<dbReference type="InterPro" id="IPR002539">
    <property type="entry name" value="MaoC-like_dom"/>
</dbReference>
<sequence>MDKIREGQTFEMDFSFTQDEVVAFAEVTGDKNPIHINAGYAENTIYKKPIMHGYLGGSVFSKIFGNHFPGEGTVYLNQKLEFRRPMYAGENYQAVLRVLEIHESRHRALIETKIIHVADQKPVITGEANVIHKTLIG</sequence>
<dbReference type="Pfam" id="PF01575">
    <property type="entry name" value="MaoC_dehydratas"/>
    <property type="match status" value="1"/>
</dbReference>
<dbReference type="SUPFAM" id="SSF54637">
    <property type="entry name" value="Thioesterase/thiol ester dehydrase-isomerase"/>
    <property type="match status" value="1"/>
</dbReference>
<dbReference type="CDD" id="cd03449">
    <property type="entry name" value="R_hydratase"/>
    <property type="match status" value="1"/>
</dbReference>
<evidence type="ECO:0000259" key="1">
    <source>
        <dbReference type="Pfam" id="PF01575"/>
    </source>
</evidence>
<comment type="caution">
    <text evidence="2">The sequence shown here is derived from an EMBL/GenBank/DDBJ whole genome shotgun (WGS) entry which is preliminary data.</text>
</comment>
<protein>
    <submittedName>
        <fullName evidence="2">MaoC family dehydratase</fullName>
    </submittedName>
</protein>
<dbReference type="Proteomes" id="UP001172083">
    <property type="component" value="Unassembled WGS sequence"/>
</dbReference>
<name>A0ABT8LF81_9BACT</name>
<keyword evidence="3" id="KW-1185">Reference proteome</keyword>
<dbReference type="PANTHER" id="PTHR43437:SF3">
    <property type="entry name" value="HYDROXYACYL-THIOESTER DEHYDRATASE TYPE 2, MITOCHONDRIAL"/>
    <property type="match status" value="1"/>
</dbReference>
<dbReference type="EMBL" id="JAUJEB010000006">
    <property type="protein sequence ID" value="MDN5215420.1"/>
    <property type="molecule type" value="Genomic_DNA"/>
</dbReference>
<dbReference type="InterPro" id="IPR029069">
    <property type="entry name" value="HotDog_dom_sf"/>
</dbReference>
<evidence type="ECO:0000313" key="2">
    <source>
        <dbReference type="EMBL" id="MDN5215420.1"/>
    </source>
</evidence>
<reference evidence="2" key="1">
    <citation type="submission" date="2023-06" db="EMBL/GenBank/DDBJ databases">
        <title>Genomic of Agaribacillus aureum.</title>
        <authorList>
            <person name="Wang G."/>
        </authorList>
    </citation>
    <scope>NUCLEOTIDE SEQUENCE</scope>
    <source>
        <strain evidence="2">BMA12</strain>
    </source>
</reference>
<organism evidence="2 3">
    <name type="scientific">Agaribacillus aureus</name>
    <dbReference type="NCBI Taxonomy" id="3051825"/>
    <lineage>
        <taxon>Bacteria</taxon>
        <taxon>Pseudomonadati</taxon>
        <taxon>Bacteroidota</taxon>
        <taxon>Cytophagia</taxon>
        <taxon>Cytophagales</taxon>
        <taxon>Splendidivirgaceae</taxon>
        <taxon>Agaribacillus</taxon>
    </lineage>
</organism>
<dbReference type="InterPro" id="IPR050965">
    <property type="entry name" value="UPF0336/Enoyl-CoA_hydratase"/>
</dbReference>
<proteinExistence type="predicted"/>
<dbReference type="Gene3D" id="3.10.129.10">
    <property type="entry name" value="Hotdog Thioesterase"/>
    <property type="match status" value="1"/>
</dbReference>
<accession>A0ABT8LF81</accession>
<evidence type="ECO:0000313" key="3">
    <source>
        <dbReference type="Proteomes" id="UP001172083"/>
    </source>
</evidence>
<dbReference type="PANTHER" id="PTHR43437">
    <property type="entry name" value="HYDROXYACYL-THIOESTER DEHYDRATASE TYPE 2, MITOCHONDRIAL-RELATED"/>
    <property type="match status" value="1"/>
</dbReference>
<dbReference type="RefSeq" id="WP_346760751.1">
    <property type="nucleotide sequence ID" value="NZ_JAUJEB010000006.1"/>
</dbReference>